<dbReference type="InterPro" id="IPR023828">
    <property type="entry name" value="Peptidase_S8_Ser-AS"/>
</dbReference>
<protein>
    <submittedName>
        <fullName evidence="9">Subtilisin-like protein</fullName>
    </submittedName>
</protein>
<evidence type="ECO:0000256" key="6">
    <source>
        <dbReference type="SAM" id="MobiDB-lite"/>
    </source>
</evidence>
<evidence type="ECO:0000256" key="7">
    <source>
        <dbReference type="SAM" id="SignalP"/>
    </source>
</evidence>
<dbReference type="AlphaFoldDB" id="A0A2T2NSA2"/>
<dbReference type="STRING" id="1448308.A0A2T2NSA2"/>
<keyword evidence="10" id="KW-1185">Reference proteome</keyword>
<keyword evidence="2 5" id="KW-0645">Protease</keyword>
<dbReference type="Pfam" id="PF00082">
    <property type="entry name" value="Peptidase_S8"/>
    <property type="match status" value="1"/>
</dbReference>
<dbReference type="InterPro" id="IPR036852">
    <property type="entry name" value="Peptidase_S8/S53_dom_sf"/>
</dbReference>
<keyword evidence="7" id="KW-0732">Signal</keyword>
<reference evidence="9 10" key="1">
    <citation type="journal article" date="2018" name="Front. Microbiol.">
        <title>Genome-Wide Analysis of Corynespora cassiicola Leaf Fall Disease Putative Effectors.</title>
        <authorList>
            <person name="Lopez D."/>
            <person name="Ribeiro S."/>
            <person name="Label P."/>
            <person name="Fumanal B."/>
            <person name="Venisse J.S."/>
            <person name="Kohler A."/>
            <person name="de Oliveira R.R."/>
            <person name="Labutti K."/>
            <person name="Lipzen A."/>
            <person name="Lail K."/>
            <person name="Bauer D."/>
            <person name="Ohm R.A."/>
            <person name="Barry K.W."/>
            <person name="Spatafora J."/>
            <person name="Grigoriev I.V."/>
            <person name="Martin F.M."/>
            <person name="Pujade-Renaud V."/>
        </authorList>
    </citation>
    <scope>NUCLEOTIDE SEQUENCE [LARGE SCALE GENOMIC DNA]</scope>
    <source>
        <strain evidence="9 10">Philippines</strain>
    </source>
</reference>
<accession>A0A2T2NSA2</accession>
<sequence>MKLAIAFLLADLGLASTRMRPRDSPAPYHNDFETDLVDDEYIVRLEKNYKMAQHYEFVGRNLSETEPMFHPLGTINGYFIRTDRETMHDLVRRDPGVKNVEHNRRLSDTDYEKTPETHVSGVEQTKRWEVEEQLNTPWWIRMCQSSEKLEINPRVLGTGYALKDAGAGVDVFIFDSGIDINHPGLDGMAMNFKKEHTSRYCDESNEDVRNHGTSVAYQVHKIASKAILVNVKVRCDKGNFGNILLAMQDAIDLHNWSKAHRDQRPGWKGSVWNFSWGGPNLMGMGEFLMEAFQIGIPIAASAGNLKEEIKKYPCSSKFVKCVGSVDMDYKMSEFSDFGPKVNIFAPGGRMIMASTKSKNGWDYNSGTSFAAPLVAGMFATFKGYEGHYDDARFAYKRLDDNALVNMLGGLKGSVNLLANTGINSPFKRFQDPYYMEEYYGRMGPGPVGAASKDQVDNTTTQAEKEDVPSASDATLVQAKTDGPPLVSSFSVKGATATFTIDAAAPTIDPDQIVPVDMDDIVTATISGKPEMTATPCEGNQVQGDCVQANLGPASDSGFKTPVCMKSIGKQASHKLMNKDAAKAAANKYCADLINGGIVLDASNTVLNPLSYDGAVNGGKITALILFDKESCPPKKEQKLDFKAMGLETCVTNLYATLAQFCGMDSNFQDYNKDFTLEGGSMGIDCAIWTMFGL</sequence>
<dbReference type="GO" id="GO:0006508">
    <property type="term" value="P:proteolysis"/>
    <property type="evidence" value="ECO:0007669"/>
    <property type="project" value="UniProtKB-KW"/>
</dbReference>
<organism evidence="9 10">
    <name type="scientific">Corynespora cassiicola Philippines</name>
    <dbReference type="NCBI Taxonomy" id="1448308"/>
    <lineage>
        <taxon>Eukaryota</taxon>
        <taxon>Fungi</taxon>
        <taxon>Dikarya</taxon>
        <taxon>Ascomycota</taxon>
        <taxon>Pezizomycotina</taxon>
        <taxon>Dothideomycetes</taxon>
        <taxon>Pleosporomycetidae</taxon>
        <taxon>Pleosporales</taxon>
        <taxon>Corynesporascaceae</taxon>
        <taxon>Corynespora</taxon>
    </lineage>
</organism>
<dbReference type="Proteomes" id="UP000240883">
    <property type="component" value="Unassembled WGS sequence"/>
</dbReference>
<feature type="active site" description="Charge relay system" evidence="5">
    <location>
        <position position="211"/>
    </location>
</feature>
<dbReference type="GO" id="GO:0004252">
    <property type="term" value="F:serine-type endopeptidase activity"/>
    <property type="evidence" value="ECO:0007669"/>
    <property type="project" value="UniProtKB-UniRule"/>
</dbReference>
<evidence type="ECO:0000256" key="1">
    <source>
        <dbReference type="ARBA" id="ARBA00011073"/>
    </source>
</evidence>
<dbReference type="SUPFAM" id="SSF52743">
    <property type="entry name" value="Subtilisin-like"/>
    <property type="match status" value="1"/>
</dbReference>
<feature type="region of interest" description="Disordered" evidence="6">
    <location>
        <begin position="445"/>
        <end position="471"/>
    </location>
</feature>
<evidence type="ECO:0000256" key="3">
    <source>
        <dbReference type="ARBA" id="ARBA00022801"/>
    </source>
</evidence>
<dbReference type="EMBL" id="KZ678134">
    <property type="protein sequence ID" value="PSN68270.1"/>
    <property type="molecule type" value="Genomic_DNA"/>
</dbReference>
<dbReference type="PROSITE" id="PS51892">
    <property type="entry name" value="SUBTILASE"/>
    <property type="match status" value="1"/>
</dbReference>
<gene>
    <name evidence="9" type="ORF">BS50DRAFT_665920</name>
</gene>
<dbReference type="PRINTS" id="PR00723">
    <property type="entry name" value="SUBTILISIN"/>
</dbReference>
<name>A0A2T2NSA2_CORCC</name>
<proteinExistence type="inferred from homology"/>
<dbReference type="InterPro" id="IPR015500">
    <property type="entry name" value="Peptidase_S8_subtilisin-rel"/>
</dbReference>
<evidence type="ECO:0000313" key="9">
    <source>
        <dbReference type="EMBL" id="PSN68270.1"/>
    </source>
</evidence>
<feature type="signal peptide" evidence="7">
    <location>
        <begin position="1"/>
        <end position="15"/>
    </location>
</feature>
<dbReference type="InterPro" id="IPR000209">
    <property type="entry name" value="Peptidase_S8/S53_dom"/>
</dbReference>
<dbReference type="OrthoDB" id="206201at2759"/>
<dbReference type="PROSITE" id="PS00138">
    <property type="entry name" value="SUBTILASE_SER"/>
    <property type="match status" value="1"/>
</dbReference>
<feature type="domain" description="Peptidase S8/S53" evidence="8">
    <location>
        <begin position="166"/>
        <end position="383"/>
    </location>
</feature>
<keyword evidence="4 5" id="KW-0720">Serine protease</keyword>
<evidence type="ECO:0000256" key="2">
    <source>
        <dbReference type="ARBA" id="ARBA00022670"/>
    </source>
</evidence>
<feature type="chain" id="PRO_5015728575" evidence="7">
    <location>
        <begin position="16"/>
        <end position="693"/>
    </location>
</feature>
<evidence type="ECO:0000256" key="5">
    <source>
        <dbReference type="PROSITE-ProRule" id="PRU01240"/>
    </source>
</evidence>
<dbReference type="InterPro" id="IPR050131">
    <property type="entry name" value="Peptidase_S8_subtilisin-like"/>
</dbReference>
<evidence type="ECO:0000259" key="8">
    <source>
        <dbReference type="Pfam" id="PF00082"/>
    </source>
</evidence>
<dbReference type="PANTHER" id="PTHR43806:SF11">
    <property type="entry name" value="CEREVISIN-RELATED"/>
    <property type="match status" value="1"/>
</dbReference>
<dbReference type="Gene3D" id="3.40.50.200">
    <property type="entry name" value="Peptidase S8/S53 domain"/>
    <property type="match status" value="1"/>
</dbReference>
<keyword evidence="3 5" id="KW-0378">Hydrolase</keyword>
<feature type="active site" description="Charge relay system" evidence="5">
    <location>
        <position position="368"/>
    </location>
</feature>
<dbReference type="PANTHER" id="PTHR43806">
    <property type="entry name" value="PEPTIDASE S8"/>
    <property type="match status" value="1"/>
</dbReference>
<evidence type="ECO:0000256" key="4">
    <source>
        <dbReference type="ARBA" id="ARBA00022825"/>
    </source>
</evidence>
<evidence type="ECO:0000313" key="10">
    <source>
        <dbReference type="Proteomes" id="UP000240883"/>
    </source>
</evidence>
<feature type="active site" description="Charge relay system" evidence="5">
    <location>
        <position position="175"/>
    </location>
</feature>
<comment type="similarity">
    <text evidence="1 5">Belongs to the peptidase S8 family.</text>
</comment>